<comment type="caution">
    <text evidence="1">The sequence shown here is derived from an EMBL/GenBank/DDBJ whole genome shotgun (WGS) entry which is preliminary data.</text>
</comment>
<reference evidence="1" key="1">
    <citation type="submission" date="2022-10" db="EMBL/GenBank/DDBJ databases">
        <title>Genome Sequence of Xylaria curta.</title>
        <authorList>
            <person name="Buettner E."/>
        </authorList>
    </citation>
    <scope>NUCLEOTIDE SEQUENCE</scope>
    <source>
        <strain evidence="1">Babe10</strain>
    </source>
</reference>
<dbReference type="EMBL" id="JAPDGR010000767">
    <property type="protein sequence ID" value="KAJ2987588.1"/>
    <property type="molecule type" value="Genomic_DNA"/>
</dbReference>
<evidence type="ECO:0000313" key="2">
    <source>
        <dbReference type="Proteomes" id="UP001143856"/>
    </source>
</evidence>
<dbReference type="Proteomes" id="UP001143856">
    <property type="component" value="Unassembled WGS sequence"/>
</dbReference>
<evidence type="ECO:0000313" key="1">
    <source>
        <dbReference type="EMBL" id="KAJ2987588.1"/>
    </source>
</evidence>
<gene>
    <name evidence="1" type="ORF">NUW58_g4423</name>
</gene>
<protein>
    <submittedName>
        <fullName evidence="1">Uncharacterized protein</fullName>
    </submittedName>
</protein>
<proteinExistence type="predicted"/>
<name>A0ACC1P6K1_9PEZI</name>
<keyword evidence="2" id="KW-1185">Reference proteome</keyword>
<organism evidence="1 2">
    <name type="scientific">Xylaria curta</name>
    <dbReference type="NCBI Taxonomy" id="42375"/>
    <lineage>
        <taxon>Eukaryota</taxon>
        <taxon>Fungi</taxon>
        <taxon>Dikarya</taxon>
        <taxon>Ascomycota</taxon>
        <taxon>Pezizomycotina</taxon>
        <taxon>Sordariomycetes</taxon>
        <taxon>Xylariomycetidae</taxon>
        <taxon>Xylariales</taxon>
        <taxon>Xylariaceae</taxon>
        <taxon>Xylaria</taxon>
    </lineage>
</organism>
<sequence length="221" mass="24681">MSVPNHSVIPITKDDIPTIGVFLQNSKLQLAINRFLFKDWPNSQAQRAHYTSVIEGALSNPQTTCLKVINDISKQPIAHLFYTRHTLSRAKQCQPTTEEKVEGMNIEVPAGFAPGVYRAVKKAAKELEPEFDNDEYIDLTHLYVDPGSRGQGIGSWLLRIAQEAAATAQLPFSVCVEPTHRGFFANRGFQDVKNVDIDLREWAAPLSGYGVFRISRMAPLE</sequence>
<accession>A0ACC1P6K1</accession>